<sequence length="58" mass="6733">MYKMKKVNVELTGITPLLMNSPQSMIKDNVEKQLQTKTKNYDLEEEAKKLAYVKKNGE</sequence>
<gene>
    <name evidence="1" type="ORF">LCGC14_0781090</name>
</gene>
<proteinExistence type="predicted"/>
<protein>
    <submittedName>
        <fullName evidence="1">Uncharacterized protein</fullName>
    </submittedName>
</protein>
<evidence type="ECO:0000313" key="1">
    <source>
        <dbReference type="EMBL" id="KKN35701.1"/>
    </source>
</evidence>
<dbReference type="AlphaFoldDB" id="A0A0F9SFE3"/>
<organism evidence="1">
    <name type="scientific">marine sediment metagenome</name>
    <dbReference type="NCBI Taxonomy" id="412755"/>
    <lineage>
        <taxon>unclassified sequences</taxon>
        <taxon>metagenomes</taxon>
        <taxon>ecological metagenomes</taxon>
    </lineage>
</organism>
<reference evidence="1" key="1">
    <citation type="journal article" date="2015" name="Nature">
        <title>Complex archaea that bridge the gap between prokaryotes and eukaryotes.</title>
        <authorList>
            <person name="Spang A."/>
            <person name="Saw J.H."/>
            <person name="Jorgensen S.L."/>
            <person name="Zaremba-Niedzwiedzka K."/>
            <person name="Martijn J."/>
            <person name="Lind A.E."/>
            <person name="van Eijk R."/>
            <person name="Schleper C."/>
            <person name="Guy L."/>
            <person name="Ettema T.J."/>
        </authorList>
    </citation>
    <scope>NUCLEOTIDE SEQUENCE</scope>
</reference>
<dbReference type="EMBL" id="LAZR01002019">
    <property type="protein sequence ID" value="KKN35701.1"/>
    <property type="molecule type" value="Genomic_DNA"/>
</dbReference>
<name>A0A0F9SFE3_9ZZZZ</name>
<comment type="caution">
    <text evidence="1">The sequence shown here is derived from an EMBL/GenBank/DDBJ whole genome shotgun (WGS) entry which is preliminary data.</text>
</comment>
<accession>A0A0F9SFE3</accession>